<dbReference type="RefSeq" id="WP_027829400.1">
    <property type="nucleotide sequence ID" value="NZ_AUEH01000057.1"/>
</dbReference>
<evidence type="ECO:0000256" key="1">
    <source>
        <dbReference type="ARBA" id="ARBA00022491"/>
    </source>
</evidence>
<accession>A0A0R1X9F4</accession>
<evidence type="ECO:0000256" key="3">
    <source>
        <dbReference type="ARBA" id="ARBA00023125"/>
    </source>
</evidence>
<comment type="caution">
    <text evidence="6">The sequence shown here is derived from an EMBL/GenBank/DDBJ whole genome shotgun (WGS) entry which is preliminary data.</text>
</comment>
<dbReference type="PATRIC" id="fig|1122147.4.peg.1677"/>
<dbReference type="InterPro" id="IPR009061">
    <property type="entry name" value="DNA-bd_dom_put_sf"/>
</dbReference>
<keyword evidence="2" id="KW-0805">Transcription regulation</keyword>
<keyword evidence="3" id="KW-0238">DNA-binding</keyword>
<dbReference type="Pfam" id="PF13411">
    <property type="entry name" value="MerR_1"/>
    <property type="match status" value="1"/>
</dbReference>
<dbReference type="eggNOG" id="COG0789">
    <property type="taxonomic scope" value="Bacteria"/>
</dbReference>
<sequence length="135" mass="15294">MNIQEFAEETGLSKDTLRLYEKKQLLIPARTPGNYRCYNQTDAATAKVIINLKRAGLSLVECQQVLALQQRPITAECRGETLAFIQTKRTDAAAQARFYQGLLTVLERISQEIEKPTKNPQQVNDLINKVDELDD</sequence>
<gene>
    <name evidence="6" type="ORF">FC91_GL001617</name>
</gene>
<protein>
    <submittedName>
        <fullName evidence="6">MerR family transcriptional regulator</fullName>
    </submittedName>
</protein>
<dbReference type="InterPro" id="IPR000551">
    <property type="entry name" value="MerR-type_HTH_dom"/>
</dbReference>
<feature type="domain" description="HTH merR-type" evidence="5">
    <location>
        <begin position="1"/>
        <end position="68"/>
    </location>
</feature>
<dbReference type="OrthoDB" id="9806513at2"/>
<evidence type="ECO:0000313" key="7">
    <source>
        <dbReference type="Proteomes" id="UP000050949"/>
    </source>
</evidence>
<dbReference type="AlphaFoldDB" id="A0A0R1X9F4"/>
<dbReference type="InterPro" id="IPR047057">
    <property type="entry name" value="MerR_fam"/>
</dbReference>
<dbReference type="PANTHER" id="PTHR30204:SF69">
    <property type="entry name" value="MERR-FAMILY TRANSCRIPTIONAL REGULATOR"/>
    <property type="match status" value="1"/>
</dbReference>
<keyword evidence="4" id="KW-0804">Transcription</keyword>
<dbReference type="GO" id="GO:0003700">
    <property type="term" value="F:DNA-binding transcription factor activity"/>
    <property type="evidence" value="ECO:0007669"/>
    <property type="project" value="InterPro"/>
</dbReference>
<evidence type="ECO:0000256" key="2">
    <source>
        <dbReference type="ARBA" id="ARBA00023015"/>
    </source>
</evidence>
<evidence type="ECO:0000259" key="5">
    <source>
        <dbReference type="PROSITE" id="PS50937"/>
    </source>
</evidence>
<organism evidence="6 7">
    <name type="scientific">Schleiferilactobacillus harbinensis DSM 16991</name>
    <dbReference type="NCBI Taxonomy" id="1122147"/>
    <lineage>
        <taxon>Bacteria</taxon>
        <taxon>Bacillati</taxon>
        <taxon>Bacillota</taxon>
        <taxon>Bacilli</taxon>
        <taxon>Lactobacillales</taxon>
        <taxon>Lactobacillaceae</taxon>
        <taxon>Schleiferilactobacillus</taxon>
    </lineage>
</organism>
<dbReference type="CDD" id="cd00592">
    <property type="entry name" value="HTH_MerR-like"/>
    <property type="match status" value="1"/>
</dbReference>
<reference evidence="6 7" key="1">
    <citation type="journal article" date="2015" name="Genome Announc.">
        <title>Expanding the biotechnology potential of lactobacilli through comparative genomics of 213 strains and associated genera.</title>
        <authorList>
            <person name="Sun Z."/>
            <person name="Harris H.M."/>
            <person name="McCann A."/>
            <person name="Guo C."/>
            <person name="Argimon S."/>
            <person name="Zhang W."/>
            <person name="Yang X."/>
            <person name="Jeffery I.B."/>
            <person name="Cooney J.C."/>
            <person name="Kagawa T.F."/>
            <person name="Liu W."/>
            <person name="Song Y."/>
            <person name="Salvetti E."/>
            <person name="Wrobel A."/>
            <person name="Rasinkangas P."/>
            <person name="Parkhill J."/>
            <person name="Rea M.C."/>
            <person name="O'Sullivan O."/>
            <person name="Ritari J."/>
            <person name="Douillard F.P."/>
            <person name="Paul Ross R."/>
            <person name="Yang R."/>
            <person name="Briner A.E."/>
            <person name="Felis G.E."/>
            <person name="de Vos W.M."/>
            <person name="Barrangou R."/>
            <person name="Klaenhammer T.R."/>
            <person name="Caufield P.W."/>
            <person name="Cui Y."/>
            <person name="Zhang H."/>
            <person name="O'Toole P.W."/>
        </authorList>
    </citation>
    <scope>NUCLEOTIDE SEQUENCE [LARGE SCALE GENOMIC DNA]</scope>
    <source>
        <strain evidence="6 7">DSM 16991</strain>
    </source>
</reference>
<evidence type="ECO:0000256" key="4">
    <source>
        <dbReference type="ARBA" id="ARBA00023163"/>
    </source>
</evidence>
<dbReference type="GeneID" id="78508717"/>
<dbReference type="EMBL" id="AZFW01000151">
    <property type="protein sequence ID" value="KRM23603.1"/>
    <property type="molecule type" value="Genomic_DNA"/>
</dbReference>
<dbReference type="PANTHER" id="PTHR30204">
    <property type="entry name" value="REDOX-CYCLING DRUG-SENSING TRANSCRIPTIONAL ACTIVATOR SOXR"/>
    <property type="match status" value="1"/>
</dbReference>
<evidence type="ECO:0000313" key="6">
    <source>
        <dbReference type="EMBL" id="KRM23603.1"/>
    </source>
</evidence>
<dbReference type="SMART" id="SM00422">
    <property type="entry name" value="HTH_MERR"/>
    <property type="match status" value="1"/>
</dbReference>
<proteinExistence type="predicted"/>
<dbReference type="GO" id="GO:0003677">
    <property type="term" value="F:DNA binding"/>
    <property type="evidence" value="ECO:0007669"/>
    <property type="project" value="UniProtKB-KW"/>
</dbReference>
<dbReference type="SUPFAM" id="SSF46955">
    <property type="entry name" value="Putative DNA-binding domain"/>
    <property type="match status" value="1"/>
</dbReference>
<dbReference type="PROSITE" id="PS50937">
    <property type="entry name" value="HTH_MERR_2"/>
    <property type="match status" value="1"/>
</dbReference>
<name>A0A0R1X9F4_9LACO</name>
<keyword evidence="1" id="KW-0678">Repressor</keyword>
<dbReference type="Gene3D" id="1.10.1660.10">
    <property type="match status" value="1"/>
</dbReference>
<dbReference type="Proteomes" id="UP000050949">
    <property type="component" value="Unassembled WGS sequence"/>
</dbReference>